<protein>
    <recommendedName>
        <fullName evidence="3">AB hydrolase-1 domain-containing protein</fullName>
    </recommendedName>
</protein>
<gene>
    <name evidence="2" type="ORF">METZ01_LOCUS424381</name>
</gene>
<proteinExistence type="inferred from homology"/>
<organism evidence="2">
    <name type="scientific">marine metagenome</name>
    <dbReference type="NCBI Taxonomy" id="408172"/>
    <lineage>
        <taxon>unclassified sequences</taxon>
        <taxon>metagenomes</taxon>
        <taxon>ecological metagenomes</taxon>
    </lineage>
</organism>
<name>A0A382XK40_9ZZZZ</name>
<evidence type="ECO:0008006" key="3">
    <source>
        <dbReference type="Google" id="ProtNLM"/>
    </source>
</evidence>
<evidence type="ECO:0000313" key="2">
    <source>
        <dbReference type="EMBL" id="SVD71527.1"/>
    </source>
</evidence>
<dbReference type="Gene3D" id="3.40.50.1820">
    <property type="entry name" value="alpha/beta hydrolase"/>
    <property type="match status" value="1"/>
</dbReference>
<dbReference type="PANTHER" id="PTHR10794:SF94">
    <property type="entry name" value="ESTERASE YHET-RELATED"/>
    <property type="match status" value="1"/>
</dbReference>
<dbReference type="GO" id="GO:0047372">
    <property type="term" value="F:monoacylglycerol lipase activity"/>
    <property type="evidence" value="ECO:0007669"/>
    <property type="project" value="TreeGrafter"/>
</dbReference>
<dbReference type="InterPro" id="IPR029058">
    <property type="entry name" value="AB_hydrolase_fold"/>
</dbReference>
<dbReference type="GO" id="GO:0034338">
    <property type="term" value="F:short-chain carboxylesterase activity"/>
    <property type="evidence" value="ECO:0007669"/>
    <property type="project" value="TreeGrafter"/>
</dbReference>
<dbReference type="EMBL" id="UINC01168480">
    <property type="protein sequence ID" value="SVD71527.1"/>
    <property type="molecule type" value="Genomic_DNA"/>
</dbReference>
<accession>A0A382XK40</accession>
<evidence type="ECO:0000256" key="1">
    <source>
        <dbReference type="ARBA" id="ARBA00010884"/>
    </source>
</evidence>
<dbReference type="InterPro" id="IPR050960">
    <property type="entry name" value="AB_hydrolase_4_sf"/>
</dbReference>
<sequence>MDISAAHGSFERGWGLGSRVDHLSFHPRPFRPAWWAAGPNLQTLAARLLRSSEGPEYRRERLTTPDDDFLDLDWGPEPSANSPIVLVLHGLEGSATRSYVRNVCRELLLSGIQPAALNFRGCSGEANRALHYYHSGKTDDPAFVLSLLRERYPQRRIGALGFSLGGNV</sequence>
<dbReference type="AlphaFoldDB" id="A0A382XK40"/>
<dbReference type="SUPFAM" id="SSF53474">
    <property type="entry name" value="alpha/beta-Hydrolases"/>
    <property type="match status" value="1"/>
</dbReference>
<comment type="similarity">
    <text evidence="1">Belongs to the AB hydrolase superfamily. AB hydrolase 4 family.</text>
</comment>
<feature type="non-terminal residue" evidence="2">
    <location>
        <position position="168"/>
    </location>
</feature>
<dbReference type="PANTHER" id="PTHR10794">
    <property type="entry name" value="ABHYDROLASE DOMAIN-CONTAINING PROTEIN"/>
    <property type="match status" value="1"/>
</dbReference>
<reference evidence="2" key="1">
    <citation type="submission" date="2018-05" db="EMBL/GenBank/DDBJ databases">
        <authorList>
            <person name="Lanie J.A."/>
            <person name="Ng W.-L."/>
            <person name="Kazmierczak K.M."/>
            <person name="Andrzejewski T.M."/>
            <person name="Davidsen T.M."/>
            <person name="Wayne K.J."/>
            <person name="Tettelin H."/>
            <person name="Glass J.I."/>
            <person name="Rusch D."/>
            <person name="Podicherti R."/>
            <person name="Tsui H.-C.T."/>
            <person name="Winkler M.E."/>
        </authorList>
    </citation>
    <scope>NUCLEOTIDE SEQUENCE</scope>
</reference>